<dbReference type="GeneID" id="100902392"/>
<organism evidence="1 2">
    <name type="scientific">Galendromus occidentalis</name>
    <name type="common">western predatory mite</name>
    <dbReference type="NCBI Taxonomy" id="34638"/>
    <lineage>
        <taxon>Eukaryota</taxon>
        <taxon>Metazoa</taxon>
        <taxon>Ecdysozoa</taxon>
        <taxon>Arthropoda</taxon>
        <taxon>Chelicerata</taxon>
        <taxon>Arachnida</taxon>
        <taxon>Acari</taxon>
        <taxon>Parasitiformes</taxon>
        <taxon>Mesostigmata</taxon>
        <taxon>Gamasina</taxon>
        <taxon>Phytoseioidea</taxon>
        <taxon>Phytoseiidae</taxon>
        <taxon>Typhlodrominae</taxon>
        <taxon>Galendromus</taxon>
    </lineage>
</organism>
<dbReference type="AlphaFoldDB" id="A0AAJ6QPC8"/>
<protein>
    <submittedName>
        <fullName evidence="2">Uncharacterized protein LOC100902392</fullName>
    </submittedName>
</protein>
<accession>A0AAJ6QPC8</accession>
<gene>
    <name evidence="2" type="primary">LOC100902392</name>
</gene>
<dbReference type="InterPro" id="IPR027417">
    <property type="entry name" value="P-loop_NTPase"/>
</dbReference>
<dbReference type="Gene3D" id="3.40.50.300">
    <property type="entry name" value="P-loop containing nucleotide triphosphate hydrolases"/>
    <property type="match status" value="1"/>
</dbReference>
<sequence length="252" mass="28923">MEGEQNKQDNSKDIILGRKILIALSQRKSTSVPFPNLLDLHRKAYAIHGEPNSGKSLLAQDSCISVLMRGRDVVYVDSDYRFNVLGLLDRIKDVCKSRNLPSTHFKSACRNMIVQKCGTSTELQSFLSFKLRELVRTSDVGLVVVDSLTSFFWHDRYARSGWKAFYDSLWSDLEALRLEYGFTSMVTIQNLYSEQKTPHNFLHCPKVPVESIRIRKHLENKFQLVLESNEKIECEMHDGTLVRTDRLTSTSS</sequence>
<proteinExistence type="predicted"/>
<dbReference type="Pfam" id="PF13481">
    <property type="entry name" value="AAA_25"/>
    <property type="match status" value="1"/>
</dbReference>
<reference evidence="2" key="1">
    <citation type="submission" date="2025-08" db="UniProtKB">
        <authorList>
            <consortium name="RefSeq"/>
        </authorList>
    </citation>
    <scope>IDENTIFICATION</scope>
</reference>
<dbReference type="RefSeq" id="XP_003739276.1">
    <property type="nucleotide sequence ID" value="XM_003739228.1"/>
</dbReference>
<name>A0AAJ6QPC8_9ACAR</name>
<dbReference type="KEGG" id="goe:100902392"/>
<evidence type="ECO:0000313" key="2">
    <source>
        <dbReference type="RefSeq" id="XP_003739276.1"/>
    </source>
</evidence>
<keyword evidence="1" id="KW-1185">Reference proteome</keyword>
<dbReference type="Proteomes" id="UP000694867">
    <property type="component" value="Unplaced"/>
</dbReference>
<dbReference type="SUPFAM" id="SSF52540">
    <property type="entry name" value="P-loop containing nucleoside triphosphate hydrolases"/>
    <property type="match status" value="1"/>
</dbReference>
<evidence type="ECO:0000313" key="1">
    <source>
        <dbReference type="Proteomes" id="UP000694867"/>
    </source>
</evidence>